<dbReference type="GeneID" id="63782755"/>
<evidence type="ECO:0008006" key="5">
    <source>
        <dbReference type="Google" id="ProtNLM"/>
    </source>
</evidence>
<proteinExistence type="predicted"/>
<dbReference type="Proteomes" id="UP000193685">
    <property type="component" value="Unassembled WGS sequence"/>
</dbReference>
<accession>A0A1Y2F245</accession>
<feature type="compositionally biased region" description="Basic and acidic residues" evidence="1">
    <location>
        <begin position="386"/>
        <end position="395"/>
    </location>
</feature>
<feature type="region of interest" description="Disordered" evidence="1">
    <location>
        <begin position="456"/>
        <end position="521"/>
    </location>
</feature>
<organism evidence="3 4">
    <name type="scientific">Protomyces lactucae-debilis</name>
    <dbReference type="NCBI Taxonomy" id="2754530"/>
    <lineage>
        <taxon>Eukaryota</taxon>
        <taxon>Fungi</taxon>
        <taxon>Dikarya</taxon>
        <taxon>Ascomycota</taxon>
        <taxon>Taphrinomycotina</taxon>
        <taxon>Taphrinomycetes</taxon>
        <taxon>Taphrinales</taxon>
        <taxon>Protomycetaceae</taxon>
        <taxon>Protomyces</taxon>
    </lineage>
</organism>
<feature type="compositionally biased region" description="Basic and acidic residues" evidence="1">
    <location>
        <begin position="475"/>
        <end position="510"/>
    </location>
</feature>
<dbReference type="OrthoDB" id="2014201at2759"/>
<dbReference type="STRING" id="56484.A0A1Y2F245"/>
<evidence type="ECO:0000256" key="1">
    <source>
        <dbReference type="SAM" id="MobiDB-lite"/>
    </source>
</evidence>
<keyword evidence="4" id="KW-1185">Reference proteome</keyword>
<protein>
    <recommendedName>
        <fullName evidence="5">Nucleotide-diphospho-sugar transferase</fullName>
    </recommendedName>
</protein>
<gene>
    <name evidence="3" type="ORF">BCR37DRAFT_158727</name>
</gene>
<feature type="region of interest" description="Disordered" evidence="1">
    <location>
        <begin position="371"/>
        <end position="443"/>
    </location>
</feature>
<dbReference type="EMBL" id="MCFI01000021">
    <property type="protein sequence ID" value="ORY77035.1"/>
    <property type="molecule type" value="Genomic_DNA"/>
</dbReference>
<reference evidence="3 4" key="1">
    <citation type="submission" date="2016-07" db="EMBL/GenBank/DDBJ databases">
        <title>Pervasive Adenine N6-methylation of Active Genes in Fungi.</title>
        <authorList>
            <consortium name="DOE Joint Genome Institute"/>
            <person name="Mondo S.J."/>
            <person name="Dannebaum R.O."/>
            <person name="Kuo R.C."/>
            <person name="Labutti K."/>
            <person name="Haridas S."/>
            <person name="Kuo A."/>
            <person name="Salamov A."/>
            <person name="Ahrendt S.R."/>
            <person name="Lipzen A."/>
            <person name="Sullivan W."/>
            <person name="Andreopoulos W.B."/>
            <person name="Clum A."/>
            <person name="Lindquist E."/>
            <person name="Daum C."/>
            <person name="Ramamoorthy G.K."/>
            <person name="Gryganskyi A."/>
            <person name="Culley D."/>
            <person name="Magnuson J.K."/>
            <person name="James T.Y."/>
            <person name="O'Malley M.A."/>
            <person name="Stajich J.E."/>
            <person name="Spatafora J.W."/>
            <person name="Visel A."/>
            <person name="Grigoriev I.V."/>
        </authorList>
    </citation>
    <scope>NUCLEOTIDE SEQUENCE [LARGE SCALE GENOMIC DNA]</scope>
    <source>
        <strain evidence="3 4">12-1054</strain>
    </source>
</reference>
<feature type="region of interest" description="Disordered" evidence="1">
    <location>
        <begin position="37"/>
        <end position="56"/>
    </location>
</feature>
<evidence type="ECO:0000313" key="3">
    <source>
        <dbReference type="EMBL" id="ORY77035.1"/>
    </source>
</evidence>
<name>A0A1Y2F245_PROLT</name>
<comment type="caution">
    <text evidence="3">The sequence shown here is derived from an EMBL/GenBank/DDBJ whole genome shotgun (WGS) entry which is preliminary data.</text>
</comment>
<evidence type="ECO:0000256" key="2">
    <source>
        <dbReference type="SAM" id="Phobius"/>
    </source>
</evidence>
<sequence length="521" mass="58454">MPVIPRRLHRYLWLVLPISIFMILYFSSFNTQEAKWDTDPYSPSRNTAKAGDKGGGAIVEMLDPQKAPAPYYYKTPDDTHLDDYKDVIAHNLFSEAARNRAFALSFDALNPELDDINFATTLNMIWRLLWAADMGPHLHPVVVYVASYVPERQRDIFRGAGAIVKETGFGGGFSIIDLWNEPDYSTIAYFDHNAFPIKNVNGIFDALQLQRCVLSKMNAAEKALGDDFCLYAFGTVPLGKDYFDMDNQISEHTLVLDPNPLIHKKLVESRGAIQDTLPNARAKHRDLYLVNAFFSASGSHPAQKLGREYGVSAPTYADDESARVIHEKIWQPHAQVLKWLHGRWNNEWMQMIYQFNSEEWAKTRYLDEVTPPAGGKPLPALKPPKKKEDAIELPKKQKPAVMPDALPVSTGKPLAKGETQHEHAKEDLTAHELANDRDPKGMGLDRASLEKVLPKPVALDSDEDHFRTSGGKIPHPHDRDSDVLGLERSDSPEEAKVKAAKAEKEMDEMKPLAPALGDALE</sequence>
<feature type="compositionally biased region" description="Basic and acidic residues" evidence="1">
    <location>
        <begin position="418"/>
        <end position="440"/>
    </location>
</feature>
<keyword evidence="2" id="KW-1133">Transmembrane helix</keyword>
<feature type="transmembrane region" description="Helical" evidence="2">
    <location>
        <begin position="12"/>
        <end position="29"/>
    </location>
</feature>
<dbReference type="RefSeq" id="XP_040722875.1">
    <property type="nucleotide sequence ID" value="XM_040866156.1"/>
</dbReference>
<keyword evidence="2" id="KW-0472">Membrane</keyword>
<dbReference type="AlphaFoldDB" id="A0A1Y2F245"/>
<dbReference type="InterPro" id="IPR029044">
    <property type="entry name" value="Nucleotide-diphossugar_trans"/>
</dbReference>
<evidence type="ECO:0000313" key="4">
    <source>
        <dbReference type="Proteomes" id="UP000193685"/>
    </source>
</evidence>
<dbReference type="Gene3D" id="3.90.550.10">
    <property type="entry name" value="Spore Coat Polysaccharide Biosynthesis Protein SpsA, Chain A"/>
    <property type="match status" value="1"/>
</dbReference>
<keyword evidence="2" id="KW-0812">Transmembrane</keyword>